<gene>
    <name evidence="3" type="ORF">DXN05_16210</name>
</gene>
<keyword evidence="3" id="KW-0675">Receptor</keyword>
<comment type="caution">
    <text evidence="3">The sequence shown here is derived from an EMBL/GenBank/DDBJ whole genome shotgun (WGS) entry which is preliminary data.</text>
</comment>
<feature type="signal peptide" evidence="1">
    <location>
        <begin position="1"/>
        <end position="24"/>
    </location>
</feature>
<dbReference type="SUPFAM" id="SSF56935">
    <property type="entry name" value="Porins"/>
    <property type="match status" value="1"/>
</dbReference>
<protein>
    <submittedName>
        <fullName evidence="3">TonB-dependent receptor</fullName>
    </submittedName>
</protein>
<accession>A0A3E1NGE2</accession>
<evidence type="ECO:0000313" key="4">
    <source>
        <dbReference type="Proteomes" id="UP000261284"/>
    </source>
</evidence>
<dbReference type="AlphaFoldDB" id="A0A3E1NGE2"/>
<dbReference type="InterPro" id="IPR041700">
    <property type="entry name" value="OMP_b-brl_3"/>
</dbReference>
<organism evidence="3 4">
    <name type="scientific">Deminuibacter soli</name>
    <dbReference type="NCBI Taxonomy" id="2291815"/>
    <lineage>
        <taxon>Bacteria</taxon>
        <taxon>Pseudomonadati</taxon>
        <taxon>Bacteroidota</taxon>
        <taxon>Chitinophagia</taxon>
        <taxon>Chitinophagales</taxon>
        <taxon>Chitinophagaceae</taxon>
        <taxon>Deminuibacter</taxon>
    </lineage>
</organism>
<dbReference type="EMBL" id="QTJU01000006">
    <property type="protein sequence ID" value="RFM27019.1"/>
    <property type="molecule type" value="Genomic_DNA"/>
</dbReference>
<evidence type="ECO:0000256" key="1">
    <source>
        <dbReference type="SAM" id="SignalP"/>
    </source>
</evidence>
<reference evidence="3 4" key="1">
    <citation type="submission" date="2018-08" db="EMBL/GenBank/DDBJ databases">
        <title>Chitinophagaceae sp. K23C18032701, a novel bacterium isolated from forest soil.</title>
        <authorList>
            <person name="Wang C."/>
        </authorList>
    </citation>
    <scope>NUCLEOTIDE SEQUENCE [LARGE SCALE GENOMIC DNA]</scope>
    <source>
        <strain evidence="3 4">K23C18032701</strain>
    </source>
</reference>
<name>A0A3E1NGE2_9BACT</name>
<dbReference type="InterPro" id="IPR008969">
    <property type="entry name" value="CarboxyPept-like_regulatory"/>
</dbReference>
<dbReference type="RefSeq" id="WP_116848326.1">
    <property type="nucleotide sequence ID" value="NZ_QTJU01000006.1"/>
</dbReference>
<evidence type="ECO:0000259" key="2">
    <source>
        <dbReference type="Pfam" id="PF14905"/>
    </source>
</evidence>
<feature type="domain" description="Outer membrane protein beta-barrel" evidence="2">
    <location>
        <begin position="464"/>
        <end position="914"/>
    </location>
</feature>
<proteinExistence type="predicted"/>
<sequence length="932" mass="104542">MKKKIFPFALSILINLVVFTNVSAQLSATLTGNLVDSVNRHPMFLATVALYRSQDSTIINYKLTDDKGHFKFANVPAATPLKLIVTYSGYSVYRRNFTLPAGVTDFGNIVMKPDTIALETVLVLAERPPVIVKKDTIEFNASSFKMLPNAVVEDLFRKLPGMAVDKEGNITANGQRVSKLLVDGREFFGQDPRIASKNLPANIIDKVQVTDDKEEAYMHPNRPSWENGKIINLTLKKGVKQGIFGKAFAGAGTEGRYEAGGLLNMFRDTLQVSAIGFSNNLSRNAGFQSDDLLSIGGFQRSNFNDMNLNADGSVASIDKLSFGGDAGGIQKSTGGGLNINHQLGANTTLNLLYFYNGNSSALDKLSVSQQFLGDSILNVRTHALQDIDSRTHLLSGSLRQQISNFEQLNFKPALYVSNVTSHSFTDISSATNYQQLLNHSVNRETLNGDGLNYSHELSYSNLRLKKAGRSFTVLNRLSLDHNKQDQINSANSDFYSGGDSLYDYLNQLRHTNLPSFSTSVDLTYKEPISKTLSLQFTSTVAYFNEKQQTGAYNFDTQAHSYVERIDSLSLVSHRTGFKTFSTVTLPWQIGQVVFTPGITVQTININNRFGDSAVRQDFQYYRPYATIRWRRFYLGYSSTLKEPDVTSIQPVVNNTNPLFQIKGNPYLKPVKSQTVSLSHNIYKASKLIAYNFRIAATKYTDAIIQQRSVDGDGVQYAMPVNTNGNWTISEMAGITKHLKVGNGNWELIGGAKFNSSFNRNIILVNTLRSEQRLWNISPSAEAGVNWKDLVDVRLSYVLSVYKSRYSDPEFPSLDVTTHGAKLNMTLHLQKHFYFENMLDYQINPLQPAGIKKDNLLWHGAFNYTFLKNNAGILKLSYFDLLNQNTGISRVISQNYILDSQIKLLHRYFMLTFIYNIRNFSQKENKNRSLFNF</sequence>
<keyword evidence="1" id="KW-0732">Signal</keyword>
<dbReference type="SUPFAM" id="SSF49464">
    <property type="entry name" value="Carboxypeptidase regulatory domain-like"/>
    <property type="match status" value="1"/>
</dbReference>
<dbReference type="Pfam" id="PF14905">
    <property type="entry name" value="OMP_b-brl_3"/>
    <property type="match status" value="1"/>
</dbReference>
<dbReference type="Proteomes" id="UP000261284">
    <property type="component" value="Unassembled WGS sequence"/>
</dbReference>
<evidence type="ECO:0000313" key="3">
    <source>
        <dbReference type="EMBL" id="RFM27019.1"/>
    </source>
</evidence>
<dbReference type="OrthoDB" id="606930at2"/>
<keyword evidence="4" id="KW-1185">Reference proteome</keyword>
<feature type="chain" id="PRO_5017712348" evidence="1">
    <location>
        <begin position="25"/>
        <end position="932"/>
    </location>
</feature>